<comment type="similarity">
    <text evidence="3">Belongs to the ATPase gamma chain family.</text>
</comment>
<name>W2V3C2_9RICK</name>
<organism evidence="10 11">
    <name type="scientific">Candidatus Xenolissoclinum pacificiensis L6</name>
    <dbReference type="NCBI Taxonomy" id="1401685"/>
    <lineage>
        <taxon>Bacteria</taxon>
        <taxon>Pseudomonadati</taxon>
        <taxon>Pseudomonadota</taxon>
        <taxon>Alphaproteobacteria</taxon>
        <taxon>Rickettsiales</taxon>
        <taxon>Anaplasmataceae</taxon>
        <taxon>Candidatus Xenolissoclinum</taxon>
    </lineage>
</organism>
<evidence type="ECO:0000256" key="3">
    <source>
        <dbReference type="ARBA" id="ARBA00007681"/>
    </source>
</evidence>
<dbReference type="Gene3D" id="3.40.1380.10">
    <property type="match status" value="1"/>
</dbReference>
<comment type="subcellular location">
    <subcellularLocation>
        <location evidence="2">Membrane</location>
        <topology evidence="2">Peripheral membrane protein</topology>
    </subcellularLocation>
</comment>
<accession>W2V3C2</accession>
<evidence type="ECO:0000256" key="4">
    <source>
        <dbReference type="ARBA" id="ARBA00022448"/>
    </source>
</evidence>
<keyword evidence="7" id="KW-0472">Membrane</keyword>
<dbReference type="Gene3D" id="1.10.287.80">
    <property type="entry name" value="ATP synthase, gamma subunit, helix hairpin domain"/>
    <property type="match status" value="1"/>
</dbReference>
<sequence length="277" mass="31824">MSAGNLKRLKERIESVTSTQKITEVMKLMSSYKLKKSRNVLENARLFFNKVNHIMSSTDIFDIKLPIKEQYKNQNLTLIIVISSSKSLCGNYNNIIIKRTTTFLEDQSIFFIPIGKKVSEFLTKNISDQTRIVKYIEDNYLSFDQIKELVSFIIETAKFKEVKVLHNELFKSSASVKLSDLLHVQPTKVCVKKSIFEPSQQEVYSTLNSVYLNAKIFLFLYKSIVAEHMCRVIAMDSASTNASNIAQDLKRAFNKSRQEKITNEILEITSSAESFKQ</sequence>
<dbReference type="EMBL" id="AXCJ01000001">
    <property type="protein sequence ID" value="ETO91963.1"/>
    <property type="molecule type" value="Genomic_DNA"/>
</dbReference>
<evidence type="ECO:0000256" key="8">
    <source>
        <dbReference type="ARBA" id="ARBA00023196"/>
    </source>
</evidence>
<dbReference type="InterPro" id="IPR000131">
    <property type="entry name" value="ATP_synth_F1_gsu"/>
</dbReference>
<protein>
    <submittedName>
        <fullName evidence="10">ATP synthase family protein</fullName>
    </submittedName>
</protein>
<dbReference type="Proteomes" id="UP000018951">
    <property type="component" value="Unassembled WGS sequence"/>
</dbReference>
<keyword evidence="5" id="KW-0375">Hydrogen ion transport</keyword>
<dbReference type="InterPro" id="IPR035968">
    <property type="entry name" value="ATP_synth_F1_ATPase_gsu"/>
</dbReference>
<keyword evidence="9" id="KW-0066">ATP synthesis</keyword>
<evidence type="ECO:0000256" key="5">
    <source>
        <dbReference type="ARBA" id="ARBA00022781"/>
    </source>
</evidence>
<dbReference type="STRING" id="1401685.P857_1144"/>
<comment type="function">
    <text evidence="1">Produces ATP from ADP in the presence of a proton gradient across the membrane. The gamma chain is believed to be important in regulating ATPase activity and the flow of protons through the CF(0) complex.</text>
</comment>
<keyword evidence="8" id="KW-0139">CF(1)</keyword>
<reference evidence="10 11" key="1">
    <citation type="journal article" date="2013" name="PLoS ONE">
        <title>Bacterial endosymbiosis in a chordate host: long-term co-evolution and conservation of secondary metabolism.</title>
        <authorList>
            <person name="Kwan J.C."/>
            <person name="Schmidt E.W."/>
        </authorList>
    </citation>
    <scope>NUCLEOTIDE SEQUENCE [LARGE SCALE GENOMIC DNA]</scope>
    <source>
        <strain evidence="11">L6</strain>
    </source>
</reference>
<dbReference type="CDD" id="cd12151">
    <property type="entry name" value="F1-ATPase_gamma"/>
    <property type="match status" value="1"/>
</dbReference>
<dbReference type="SUPFAM" id="SSF52943">
    <property type="entry name" value="ATP synthase (F1-ATPase), gamma subunit"/>
    <property type="match status" value="1"/>
</dbReference>
<keyword evidence="6" id="KW-0406">Ion transport</keyword>
<dbReference type="PRINTS" id="PR00126">
    <property type="entry name" value="ATPASEGAMMA"/>
</dbReference>
<dbReference type="Pfam" id="PF00231">
    <property type="entry name" value="ATP-synt"/>
    <property type="match status" value="1"/>
</dbReference>
<evidence type="ECO:0000256" key="9">
    <source>
        <dbReference type="ARBA" id="ARBA00023310"/>
    </source>
</evidence>
<dbReference type="AlphaFoldDB" id="W2V3C2"/>
<evidence type="ECO:0000313" key="10">
    <source>
        <dbReference type="EMBL" id="ETO91963.1"/>
    </source>
</evidence>
<dbReference type="PANTHER" id="PTHR11693">
    <property type="entry name" value="ATP SYNTHASE GAMMA CHAIN"/>
    <property type="match status" value="1"/>
</dbReference>
<keyword evidence="4" id="KW-0813">Transport</keyword>
<dbReference type="GO" id="GO:0045259">
    <property type="term" value="C:proton-transporting ATP synthase complex"/>
    <property type="evidence" value="ECO:0007669"/>
    <property type="project" value="UniProtKB-KW"/>
</dbReference>
<comment type="caution">
    <text evidence="10">The sequence shown here is derived from an EMBL/GenBank/DDBJ whole genome shotgun (WGS) entry which is preliminary data.</text>
</comment>
<evidence type="ECO:0000256" key="2">
    <source>
        <dbReference type="ARBA" id="ARBA00004170"/>
    </source>
</evidence>
<evidence type="ECO:0000256" key="7">
    <source>
        <dbReference type="ARBA" id="ARBA00023136"/>
    </source>
</evidence>
<gene>
    <name evidence="10" type="ORF">P857_1144</name>
</gene>
<dbReference type="PANTHER" id="PTHR11693:SF22">
    <property type="entry name" value="ATP SYNTHASE SUBUNIT GAMMA, MITOCHONDRIAL"/>
    <property type="match status" value="1"/>
</dbReference>
<evidence type="ECO:0000256" key="1">
    <source>
        <dbReference type="ARBA" id="ARBA00003456"/>
    </source>
</evidence>
<evidence type="ECO:0000256" key="6">
    <source>
        <dbReference type="ARBA" id="ARBA00023065"/>
    </source>
</evidence>
<proteinExistence type="inferred from homology"/>
<evidence type="ECO:0000313" key="11">
    <source>
        <dbReference type="Proteomes" id="UP000018951"/>
    </source>
</evidence>
<dbReference type="GO" id="GO:0046933">
    <property type="term" value="F:proton-transporting ATP synthase activity, rotational mechanism"/>
    <property type="evidence" value="ECO:0007669"/>
    <property type="project" value="InterPro"/>
</dbReference>
<keyword evidence="11" id="KW-1185">Reference proteome</keyword>